<gene>
    <name evidence="5" type="ORF">scyTo_0027601</name>
</gene>
<evidence type="ECO:0000256" key="3">
    <source>
        <dbReference type="SAM" id="MobiDB-lite"/>
    </source>
</evidence>
<accession>A0A401QN52</accession>
<feature type="coiled-coil region" evidence="2">
    <location>
        <begin position="3"/>
        <end position="41"/>
    </location>
</feature>
<sequence length="77" mass="9011">HELEKSKRALEQQVEEMKTQLEELEDELQGTEDAKLRLEVTMQATKAQFERSLLSRDEQSDDKKRTLVKQVRNRPGG</sequence>
<organism evidence="5 6">
    <name type="scientific">Scyliorhinus torazame</name>
    <name type="common">Cloudy catshark</name>
    <name type="synonym">Catulus torazame</name>
    <dbReference type="NCBI Taxonomy" id="75743"/>
    <lineage>
        <taxon>Eukaryota</taxon>
        <taxon>Metazoa</taxon>
        <taxon>Chordata</taxon>
        <taxon>Craniata</taxon>
        <taxon>Vertebrata</taxon>
        <taxon>Chondrichthyes</taxon>
        <taxon>Elasmobranchii</taxon>
        <taxon>Galeomorphii</taxon>
        <taxon>Galeoidea</taxon>
        <taxon>Carcharhiniformes</taxon>
        <taxon>Scyliorhinidae</taxon>
        <taxon>Scyliorhinus</taxon>
    </lineage>
</organism>
<proteinExistence type="predicted"/>
<feature type="region of interest" description="Disordered" evidence="3">
    <location>
        <begin position="51"/>
        <end position="77"/>
    </location>
</feature>
<reference evidence="5 6" key="1">
    <citation type="journal article" date="2018" name="Nat. Ecol. Evol.">
        <title>Shark genomes provide insights into elasmobranch evolution and the origin of vertebrates.</title>
        <authorList>
            <person name="Hara Y"/>
            <person name="Yamaguchi K"/>
            <person name="Onimaru K"/>
            <person name="Kadota M"/>
            <person name="Koyanagi M"/>
            <person name="Keeley SD"/>
            <person name="Tatsumi K"/>
            <person name="Tanaka K"/>
            <person name="Motone F"/>
            <person name="Kageyama Y"/>
            <person name="Nozu R"/>
            <person name="Adachi N"/>
            <person name="Nishimura O"/>
            <person name="Nakagawa R"/>
            <person name="Tanegashima C"/>
            <person name="Kiyatake I"/>
            <person name="Matsumoto R"/>
            <person name="Murakumo K"/>
            <person name="Nishida K"/>
            <person name="Terakita A"/>
            <person name="Kuratani S"/>
            <person name="Sato K"/>
            <person name="Hyodo S Kuraku.S."/>
        </authorList>
    </citation>
    <scope>NUCLEOTIDE SEQUENCE [LARGE SCALE GENOMIC DNA]</scope>
</reference>
<dbReference type="EMBL" id="BFAA01367619">
    <property type="protein sequence ID" value="GCB86847.1"/>
    <property type="molecule type" value="Genomic_DNA"/>
</dbReference>
<evidence type="ECO:0000256" key="1">
    <source>
        <dbReference type="ARBA" id="ARBA00023054"/>
    </source>
</evidence>
<evidence type="ECO:0000313" key="6">
    <source>
        <dbReference type="Proteomes" id="UP000288216"/>
    </source>
</evidence>
<dbReference type="GO" id="GO:0016459">
    <property type="term" value="C:myosin complex"/>
    <property type="evidence" value="ECO:0007669"/>
    <property type="project" value="InterPro"/>
</dbReference>
<keyword evidence="6" id="KW-1185">Reference proteome</keyword>
<feature type="compositionally biased region" description="Basic and acidic residues" evidence="3">
    <location>
        <begin position="53"/>
        <end position="65"/>
    </location>
</feature>
<comment type="caution">
    <text evidence="5">The sequence shown here is derived from an EMBL/GenBank/DDBJ whole genome shotgun (WGS) entry which is preliminary data.</text>
</comment>
<protein>
    <recommendedName>
        <fullName evidence="4">Myosin tail domain-containing protein</fullName>
    </recommendedName>
</protein>
<dbReference type="Proteomes" id="UP000288216">
    <property type="component" value="Unassembled WGS sequence"/>
</dbReference>
<evidence type="ECO:0000256" key="2">
    <source>
        <dbReference type="SAM" id="Coils"/>
    </source>
</evidence>
<dbReference type="AlphaFoldDB" id="A0A401QN52"/>
<evidence type="ECO:0000259" key="4">
    <source>
        <dbReference type="Pfam" id="PF01576"/>
    </source>
</evidence>
<name>A0A401QN52_SCYTO</name>
<dbReference type="OrthoDB" id="6363454at2759"/>
<dbReference type="InterPro" id="IPR002928">
    <property type="entry name" value="Myosin_tail"/>
</dbReference>
<evidence type="ECO:0000313" key="5">
    <source>
        <dbReference type="EMBL" id="GCB86847.1"/>
    </source>
</evidence>
<keyword evidence="1 2" id="KW-0175">Coiled coil</keyword>
<dbReference type="Pfam" id="PF01576">
    <property type="entry name" value="Myosin_tail_1"/>
    <property type="match status" value="1"/>
</dbReference>
<dbReference type="STRING" id="75743.A0A401QN52"/>
<feature type="non-terminal residue" evidence="5">
    <location>
        <position position="1"/>
    </location>
</feature>
<feature type="domain" description="Myosin tail" evidence="4">
    <location>
        <begin position="1"/>
        <end position="73"/>
    </location>
</feature>